<reference evidence="3 4" key="1">
    <citation type="submission" date="2017-06" db="EMBL/GenBank/DDBJ databases">
        <authorList>
            <person name="Varghese N."/>
            <person name="Submissions S."/>
        </authorList>
    </citation>
    <scope>NUCLEOTIDE SEQUENCE [LARGE SCALE GENOMIC DNA]</scope>
    <source>
        <strain evidence="3 4">DSM 26989</strain>
    </source>
</reference>
<proteinExistence type="predicted"/>
<feature type="signal peptide" evidence="1">
    <location>
        <begin position="1"/>
        <end position="22"/>
    </location>
</feature>
<organism evidence="3 4">
    <name type="scientific">Prevotella jejuni</name>
    <dbReference type="NCBI Taxonomy" id="1177574"/>
    <lineage>
        <taxon>Bacteria</taxon>
        <taxon>Pseudomonadati</taxon>
        <taxon>Bacteroidota</taxon>
        <taxon>Bacteroidia</taxon>
        <taxon>Bacteroidales</taxon>
        <taxon>Prevotellaceae</taxon>
        <taxon>Prevotella</taxon>
    </lineage>
</organism>
<dbReference type="EMBL" id="FZNZ01000003">
    <property type="protein sequence ID" value="SNR65908.1"/>
    <property type="molecule type" value="Genomic_DNA"/>
</dbReference>
<dbReference type="Pfam" id="PF08522">
    <property type="entry name" value="BT_3987-like_N"/>
    <property type="match status" value="1"/>
</dbReference>
<dbReference type="InterPro" id="IPR017853">
    <property type="entry name" value="GH"/>
</dbReference>
<dbReference type="SUPFAM" id="SSF51445">
    <property type="entry name" value="(Trans)glycosidases"/>
    <property type="match status" value="1"/>
</dbReference>
<sequence length="455" mass="50292">MTFMNMNKIKTIALSIAGMALALSCSESIDVPLVDEGGYKTLENNLAFITDKYGCSNVDSLVFNENGTIDFYVNLTQAPKANEDYTLVYDAKVLEGYNKTKGTAIEAMPEALVTIDGTATVAAGATKSSKVAVKYTTASELKENGVYAIPLKVKGASQTSKEKGEFILFVRDISKMPNCHKDNGLQVISCMEVNDANPLHNLCYTLKESKKYVFDQVILFSGNINYNAEIGEVYNYNNENVQHLLDYKEKYLKPLQEKGMKVILGILGNHDRSGVANLSKEGAIKFAQELKAVVEAYELDGVFFDDEYSSYGSYPGFVTPSVEAASRLCYECKRIMPDKLVEVYVYGRTSSLTTIDGHKPGEYIDYALQDYGRYGDLSPYYEDLSPKGMIQGSSEFGQGRIISLNTARSIKTDGYGGTMVFGLTPRNGYVTRLNNITRAFYGEETVLTGSYAKDW</sequence>
<evidence type="ECO:0000259" key="2">
    <source>
        <dbReference type="Pfam" id="PF08522"/>
    </source>
</evidence>
<dbReference type="Gene3D" id="3.20.20.80">
    <property type="entry name" value="Glycosidases"/>
    <property type="match status" value="1"/>
</dbReference>
<name>A0AA94LJA1_9BACT</name>
<evidence type="ECO:0000313" key="4">
    <source>
        <dbReference type="Proteomes" id="UP000198427"/>
    </source>
</evidence>
<protein>
    <recommendedName>
        <fullName evidence="2">BT-3987-like N-terminal domain-containing protein</fullName>
    </recommendedName>
</protein>
<dbReference type="Gene3D" id="2.60.40.1740">
    <property type="entry name" value="hypothetical protein (bacova_03559)"/>
    <property type="match status" value="1"/>
</dbReference>
<feature type="chain" id="PRO_5041658709" description="BT-3987-like N-terminal domain-containing protein" evidence="1">
    <location>
        <begin position="23"/>
        <end position="455"/>
    </location>
</feature>
<dbReference type="Proteomes" id="UP000198427">
    <property type="component" value="Unassembled WGS sequence"/>
</dbReference>
<keyword evidence="1" id="KW-0732">Signal</keyword>
<evidence type="ECO:0000256" key="1">
    <source>
        <dbReference type="SAM" id="SignalP"/>
    </source>
</evidence>
<comment type="caution">
    <text evidence="3">The sequence shown here is derived from an EMBL/GenBank/DDBJ whole genome shotgun (WGS) entry which is preliminary data.</text>
</comment>
<feature type="domain" description="BT-3987-like N-terminal" evidence="2">
    <location>
        <begin position="45"/>
        <end position="157"/>
    </location>
</feature>
<dbReference type="InterPro" id="IPR013728">
    <property type="entry name" value="BT_3987-like_N"/>
</dbReference>
<accession>A0AA94LJA1</accession>
<evidence type="ECO:0000313" key="3">
    <source>
        <dbReference type="EMBL" id="SNR65908.1"/>
    </source>
</evidence>
<keyword evidence="4" id="KW-1185">Reference proteome</keyword>
<dbReference type="AlphaFoldDB" id="A0AA94LJA1"/>
<gene>
    <name evidence="3" type="ORF">SAMN06265364_10381</name>
</gene>